<dbReference type="Gene3D" id="1.10.150.170">
    <property type="entry name" value="Putative methyltransferase TM0872, insert domain"/>
    <property type="match status" value="1"/>
</dbReference>
<evidence type="ECO:0000256" key="5">
    <source>
        <dbReference type="ARBA" id="ARBA00022691"/>
    </source>
</evidence>
<dbReference type="SUPFAM" id="SSF81799">
    <property type="entry name" value="Putative methyltransferase TM0872, insert domain"/>
    <property type="match status" value="1"/>
</dbReference>
<dbReference type="GO" id="GO:0005737">
    <property type="term" value="C:cytoplasm"/>
    <property type="evidence" value="ECO:0007669"/>
    <property type="project" value="UniProtKB-SubCell"/>
</dbReference>
<feature type="binding site" evidence="6">
    <location>
        <position position="105"/>
    </location>
    <ligand>
        <name>S-adenosyl-L-methionine</name>
        <dbReference type="ChEBI" id="CHEBI:59789"/>
    </ligand>
</feature>
<evidence type="ECO:0000313" key="8">
    <source>
        <dbReference type="EMBL" id="CAA9556942.1"/>
    </source>
</evidence>
<keyword evidence="5 6" id="KW-0949">S-adenosyl-L-methionine</keyword>
<comment type="similarity">
    <text evidence="1 6">Belongs to the methyltransferase superfamily. RsmH family.</text>
</comment>
<gene>
    <name evidence="6" type="primary">rsmH</name>
    <name evidence="8" type="ORF">AVDCRST_MAG70-1362</name>
</gene>
<dbReference type="InterPro" id="IPR023397">
    <property type="entry name" value="SAM-dep_MeTrfase_MraW_recog"/>
</dbReference>
<dbReference type="EC" id="2.1.1.199" evidence="6"/>
<comment type="catalytic activity">
    <reaction evidence="6">
        <text>cytidine(1402) in 16S rRNA + S-adenosyl-L-methionine = N(4)-methylcytidine(1402) in 16S rRNA + S-adenosyl-L-homocysteine + H(+)</text>
        <dbReference type="Rhea" id="RHEA:42928"/>
        <dbReference type="Rhea" id="RHEA-COMP:10286"/>
        <dbReference type="Rhea" id="RHEA-COMP:10287"/>
        <dbReference type="ChEBI" id="CHEBI:15378"/>
        <dbReference type="ChEBI" id="CHEBI:57856"/>
        <dbReference type="ChEBI" id="CHEBI:59789"/>
        <dbReference type="ChEBI" id="CHEBI:74506"/>
        <dbReference type="ChEBI" id="CHEBI:82748"/>
        <dbReference type="EC" id="2.1.1.199"/>
    </reaction>
</comment>
<proteinExistence type="inferred from homology"/>
<feature type="binding site" evidence="6">
    <location>
        <position position="112"/>
    </location>
    <ligand>
        <name>S-adenosyl-L-methionine</name>
        <dbReference type="ChEBI" id="CHEBI:59789"/>
    </ligand>
</feature>
<reference evidence="8" key="1">
    <citation type="submission" date="2020-02" db="EMBL/GenBank/DDBJ databases">
        <authorList>
            <person name="Meier V. D."/>
        </authorList>
    </citation>
    <scope>NUCLEOTIDE SEQUENCE</scope>
    <source>
        <strain evidence="8">AVDCRST_MAG70</strain>
    </source>
</reference>
<evidence type="ECO:0000256" key="7">
    <source>
        <dbReference type="SAM" id="MobiDB-lite"/>
    </source>
</evidence>
<keyword evidence="6" id="KW-0963">Cytoplasm</keyword>
<dbReference type="GO" id="GO:0071424">
    <property type="term" value="F:rRNA (cytosine-N4-)-methyltransferase activity"/>
    <property type="evidence" value="ECO:0007669"/>
    <property type="project" value="UniProtKB-UniRule"/>
</dbReference>
<keyword evidence="3 6" id="KW-0489">Methyltransferase</keyword>
<feature type="binding site" evidence="6">
    <location>
        <position position="55"/>
    </location>
    <ligand>
        <name>S-adenosyl-L-methionine</name>
        <dbReference type="ChEBI" id="CHEBI:59789"/>
    </ligand>
</feature>
<dbReference type="PANTHER" id="PTHR11265:SF0">
    <property type="entry name" value="12S RRNA N4-METHYLCYTIDINE METHYLTRANSFERASE"/>
    <property type="match status" value="1"/>
</dbReference>
<dbReference type="GO" id="GO:0070475">
    <property type="term" value="P:rRNA base methylation"/>
    <property type="evidence" value="ECO:0007669"/>
    <property type="project" value="UniProtKB-UniRule"/>
</dbReference>
<accession>A0A6J4UV09</accession>
<organism evidence="8">
    <name type="scientific">uncultured Thermomicrobiales bacterium</name>
    <dbReference type="NCBI Taxonomy" id="1645740"/>
    <lineage>
        <taxon>Bacteria</taxon>
        <taxon>Pseudomonadati</taxon>
        <taxon>Thermomicrobiota</taxon>
        <taxon>Thermomicrobia</taxon>
        <taxon>Thermomicrobiales</taxon>
        <taxon>environmental samples</taxon>
    </lineage>
</organism>
<comment type="subcellular location">
    <subcellularLocation>
        <location evidence="6">Cytoplasm</location>
    </subcellularLocation>
</comment>
<dbReference type="PANTHER" id="PTHR11265">
    <property type="entry name" value="S-ADENOSYL-METHYLTRANSFERASE MRAW"/>
    <property type="match status" value="1"/>
</dbReference>
<keyword evidence="2 6" id="KW-0698">rRNA processing</keyword>
<dbReference type="HAMAP" id="MF_01007">
    <property type="entry name" value="16SrRNA_methyltr_H"/>
    <property type="match status" value="1"/>
</dbReference>
<protein>
    <recommendedName>
        <fullName evidence="6">Ribosomal RNA small subunit methyltransferase H</fullName>
        <ecNumber evidence="6">2.1.1.199</ecNumber>
    </recommendedName>
    <alternativeName>
        <fullName evidence="6">16S rRNA m(4)C1402 methyltransferase</fullName>
    </alternativeName>
    <alternativeName>
        <fullName evidence="6">rRNA (cytosine-N(4)-)-methyltransferase RsmH</fullName>
    </alternativeName>
</protein>
<feature type="binding site" evidence="6">
    <location>
        <position position="84"/>
    </location>
    <ligand>
        <name>S-adenosyl-L-methionine</name>
        <dbReference type="ChEBI" id="CHEBI:59789"/>
    </ligand>
</feature>
<feature type="binding site" evidence="6">
    <location>
        <begin position="35"/>
        <end position="37"/>
    </location>
    <ligand>
        <name>S-adenosyl-L-methionine</name>
        <dbReference type="ChEBI" id="CHEBI:59789"/>
    </ligand>
</feature>
<dbReference type="PIRSF" id="PIRSF004486">
    <property type="entry name" value="MraW"/>
    <property type="match status" value="1"/>
</dbReference>
<evidence type="ECO:0000256" key="1">
    <source>
        <dbReference type="ARBA" id="ARBA00010396"/>
    </source>
</evidence>
<evidence type="ECO:0000256" key="4">
    <source>
        <dbReference type="ARBA" id="ARBA00022679"/>
    </source>
</evidence>
<evidence type="ECO:0000256" key="2">
    <source>
        <dbReference type="ARBA" id="ARBA00022552"/>
    </source>
</evidence>
<dbReference type="AlphaFoldDB" id="A0A6J4UV09"/>
<dbReference type="SUPFAM" id="SSF53335">
    <property type="entry name" value="S-adenosyl-L-methionine-dependent methyltransferases"/>
    <property type="match status" value="1"/>
</dbReference>
<name>A0A6J4UV09_9BACT</name>
<feature type="region of interest" description="Disordered" evidence="7">
    <location>
        <begin position="294"/>
        <end position="338"/>
    </location>
</feature>
<sequence>MVEMPGHAPVLLGESVAGLGVVSGGRYLDGTFGGGGHTRAILDASGPDGTVIALDADPAAVERAERLATEPAYRGRLIPVHANFASLAEVAANHGQTPLDGVLLDLGMSSFQLDSADRGFAFRFDGPLDMRFDPTRGEPAATLVNELDAEALATVLYRYGDESRSRRIARMIVAARDRGPIASTGELASIIEAAVGGRRGAPTHPATRSFQALRIAVNDELAALHSALDGAVAALGPRGRLAVISFHSMEDRIVKRFIADRSATCVCPPEMPVCTCDARPALRKVGGGVRAAEAERLANPRSRSATLRVAERTDHPAPVGDGASARLDGRASGAGGRR</sequence>
<dbReference type="InterPro" id="IPR029063">
    <property type="entry name" value="SAM-dependent_MTases_sf"/>
</dbReference>
<comment type="function">
    <text evidence="6">Specifically methylates the N4 position of cytidine in position 1402 (C1402) of 16S rRNA.</text>
</comment>
<dbReference type="Pfam" id="PF01795">
    <property type="entry name" value="Methyltransf_5"/>
    <property type="match status" value="1"/>
</dbReference>
<dbReference type="InterPro" id="IPR002903">
    <property type="entry name" value="RsmH"/>
</dbReference>
<dbReference type="NCBIfam" id="TIGR00006">
    <property type="entry name" value="16S rRNA (cytosine(1402)-N(4))-methyltransferase RsmH"/>
    <property type="match status" value="1"/>
</dbReference>
<evidence type="ECO:0000256" key="6">
    <source>
        <dbReference type="HAMAP-Rule" id="MF_01007"/>
    </source>
</evidence>
<dbReference type="Gene3D" id="3.40.50.150">
    <property type="entry name" value="Vaccinia Virus protein VP39"/>
    <property type="match status" value="1"/>
</dbReference>
<keyword evidence="4 6" id="KW-0808">Transferase</keyword>
<dbReference type="EMBL" id="CADCWH010000215">
    <property type="protein sequence ID" value="CAA9556942.1"/>
    <property type="molecule type" value="Genomic_DNA"/>
</dbReference>
<evidence type="ECO:0000256" key="3">
    <source>
        <dbReference type="ARBA" id="ARBA00022603"/>
    </source>
</evidence>